<dbReference type="Gramene" id="ONK62972">
    <property type="protein sequence ID" value="ONK62972"/>
    <property type="gene ID" value="A4U43_C07F10070"/>
</dbReference>
<protein>
    <submittedName>
        <fullName evidence="3">Uncharacterized protein</fullName>
    </submittedName>
</protein>
<organism evidence="3 4">
    <name type="scientific">Asparagus officinalis</name>
    <name type="common">Garden asparagus</name>
    <dbReference type="NCBI Taxonomy" id="4686"/>
    <lineage>
        <taxon>Eukaryota</taxon>
        <taxon>Viridiplantae</taxon>
        <taxon>Streptophyta</taxon>
        <taxon>Embryophyta</taxon>
        <taxon>Tracheophyta</taxon>
        <taxon>Spermatophyta</taxon>
        <taxon>Magnoliopsida</taxon>
        <taxon>Liliopsida</taxon>
        <taxon>Asparagales</taxon>
        <taxon>Asparagaceae</taxon>
        <taxon>Asparagoideae</taxon>
        <taxon>Asparagus</taxon>
    </lineage>
</organism>
<feature type="region of interest" description="Disordered" evidence="1">
    <location>
        <begin position="1"/>
        <end position="86"/>
    </location>
</feature>
<dbReference type="EMBL" id="CM007387">
    <property type="protein sequence ID" value="ONK62972.1"/>
    <property type="molecule type" value="Genomic_DNA"/>
</dbReference>
<keyword evidence="2" id="KW-0812">Transmembrane</keyword>
<feature type="transmembrane region" description="Helical" evidence="2">
    <location>
        <begin position="321"/>
        <end position="342"/>
    </location>
</feature>
<sequence length="449" mass="48956">MKFLGGRPSLDAGHKEIMTPVLAHQPPKRPHPPRKNVSGSSQHVSGQNQPLSASLPVPPNILVKPPSSSIPAQSSSGPSSSAAPSLPLADSEVMIHVPQNQQHQLIPVLHQPVLVPTLDDIPTNVNPQPSFCHNQPLSPSKSLSKNQKRKSVRFKNKQTNVSANQVFFESVSHKLDSIDQTCITPKEVVIQTSLTSGPVSNTPAISSTVARAHLASGSYGISVVLLFVRSSNEEVADGTLSVPFVVSSGHPLLFYAAIDDQKINKRNRTQPLSYSLRVMASFIVYQDRLYLRLRGPLYRLGFGVLWNCCFGSGAGPDYWMIWAFSWMPIYCSISMTIVCWLWRSSLLLGESAGTVFSVHMHTLVSAMFSGADSVPGMFALECIVLLGLVAFSPSWCYFVPSGFVFGSLISTTQLETTDISLEGDCIILSRTLSISVMNKQQSFPKYKSM</sequence>
<feature type="region of interest" description="Disordered" evidence="1">
    <location>
        <begin position="125"/>
        <end position="149"/>
    </location>
</feature>
<dbReference type="Proteomes" id="UP000243459">
    <property type="component" value="Chromosome 7"/>
</dbReference>
<dbReference type="AlphaFoldDB" id="A0A5P1EAS9"/>
<name>A0A5P1EAS9_ASPOF</name>
<keyword evidence="2" id="KW-0472">Membrane</keyword>
<feature type="transmembrane region" description="Helical" evidence="2">
    <location>
        <begin position="354"/>
        <end position="371"/>
    </location>
</feature>
<gene>
    <name evidence="3" type="ORF">A4U43_C07F10070</name>
</gene>
<proteinExistence type="predicted"/>
<evidence type="ECO:0000256" key="2">
    <source>
        <dbReference type="SAM" id="Phobius"/>
    </source>
</evidence>
<evidence type="ECO:0000256" key="1">
    <source>
        <dbReference type="SAM" id="MobiDB-lite"/>
    </source>
</evidence>
<feature type="compositionally biased region" description="Low complexity" evidence="1">
    <location>
        <begin position="65"/>
        <end position="86"/>
    </location>
</feature>
<keyword evidence="2" id="KW-1133">Transmembrane helix</keyword>
<feature type="transmembrane region" description="Helical" evidence="2">
    <location>
        <begin position="377"/>
        <end position="398"/>
    </location>
</feature>
<keyword evidence="4" id="KW-1185">Reference proteome</keyword>
<accession>A0A5P1EAS9</accession>
<evidence type="ECO:0000313" key="3">
    <source>
        <dbReference type="EMBL" id="ONK62972.1"/>
    </source>
</evidence>
<feature type="compositionally biased region" description="Polar residues" evidence="1">
    <location>
        <begin position="125"/>
        <end position="145"/>
    </location>
</feature>
<feature type="compositionally biased region" description="Polar residues" evidence="1">
    <location>
        <begin position="37"/>
        <end position="52"/>
    </location>
</feature>
<evidence type="ECO:0000313" key="4">
    <source>
        <dbReference type="Proteomes" id="UP000243459"/>
    </source>
</evidence>
<reference evidence="4" key="1">
    <citation type="journal article" date="2017" name="Nat. Commun.">
        <title>The asparagus genome sheds light on the origin and evolution of a young Y chromosome.</title>
        <authorList>
            <person name="Harkess A."/>
            <person name="Zhou J."/>
            <person name="Xu C."/>
            <person name="Bowers J.E."/>
            <person name="Van der Hulst R."/>
            <person name="Ayyampalayam S."/>
            <person name="Mercati F."/>
            <person name="Riccardi P."/>
            <person name="McKain M.R."/>
            <person name="Kakrana A."/>
            <person name="Tang H."/>
            <person name="Ray J."/>
            <person name="Groenendijk J."/>
            <person name="Arikit S."/>
            <person name="Mathioni S.M."/>
            <person name="Nakano M."/>
            <person name="Shan H."/>
            <person name="Telgmann-Rauber A."/>
            <person name="Kanno A."/>
            <person name="Yue Z."/>
            <person name="Chen H."/>
            <person name="Li W."/>
            <person name="Chen Y."/>
            <person name="Xu X."/>
            <person name="Zhang Y."/>
            <person name="Luo S."/>
            <person name="Chen H."/>
            <person name="Gao J."/>
            <person name="Mao Z."/>
            <person name="Pires J.C."/>
            <person name="Luo M."/>
            <person name="Kudrna D."/>
            <person name="Wing R.A."/>
            <person name="Meyers B.C."/>
            <person name="Yi K."/>
            <person name="Kong H."/>
            <person name="Lavrijsen P."/>
            <person name="Sunseri F."/>
            <person name="Falavigna A."/>
            <person name="Ye Y."/>
            <person name="Leebens-Mack J.H."/>
            <person name="Chen G."/>
        </authorList>
    </citation>
    <scope>NUCLEOTIDE SEQUENCE [LARGE SCALE GENOMIC DNA]</scope>
    <source>
        <strain evidence="4">cv. DH0086</strain>
    </source>
</reference>